<evidence type="ECO:0000256" key="1">
    <source>
        <dbReference type="SAM" id="MobiDB-lite"/>
    </source>
</evidence>
<evidence type="ECO:0000313" key="2">
    <source>
        <dbReference type="EMBL" id="KAF4717381.1"/>
    </source>
</evidence>
<feature type="region of interest" description="Disordered" evidence="1">
    <location>
        <begin position="116"/>
        <end position="140"/>
    </location>
</feature>
<proteinExistence type="predicted"/>
<evidence type="ECO:0000313" key="3">
    <source>
        <dbReference type="Proteomes" id="UP000574390"/>
    </source>
</evidence>
<dbReference type="Proteomes" id="UP000574390">
    <property type="component" value="Unassembled WGS sequence"/>
</dbReference>
<feature type="non-terminal residue" evidence="2">
    <location>
        <position position="168"/>
    </location>
</feature>
<name>A0A7J6RAQ6_PEROL</name>
<dbReference type="EMBL" id="JABANM010023745">
    <property type="protein sequence ID" value="KAF4717381.1"/>
    <property type="molecule type" value="Genomic_DNA"/>
</dbReference>
<reference evidence="2 3" key="1">
    <citation type="submission" date="2020-04" db="EMBL/GenBank/DDBJ databases">
        <title>Perkinsus olseni comparative genomics.</title>
        <authorList>
            <person name="Bogema D.R."/>
        </authorList>
    </citation>
    <scope>NUCLEOTIDE SEQUENCE [LARGE SCALE GENOMIC DNA]</scope>
    <source>
        <strain evidence="2">ATCC PRA-205</strain>
    </source>
</reference>
<comment type="caution">
    <text evidence="2">The sequence shown here is derived from an EMBL/GenBank/DDBJ whole genome shotgun (WGS) entry which is preliminary data.</text>
</comment>
<organism evidence="2 3">
    <name type="scientific">Perkinsus olseni</name>
    <name type="common">Perkinsus atlanticus</name>
    <dbReference type="NCBI Taxonomy" id="32597"/>
    <lineage>
        <taxon>Eukaryota</taxon>
        <taxon>Sar</taxon>
        <taxon>Alveolata</taxon>
        <taxon>Perkinsozoa</taxon>
        <taxon>Perkinsea</taxon>
        <taxon>Perkinsida</taxon>
        <taxon>Perkinsidae</taxon>
        <taxon>Perkinsus</taxon>
    </lineage>
</organism>
<accession>A0A7J6RAQ6</accession>
<dbReference type="AlphaFoldDB" id="A0A7J6RAQ6"/>
<gene>
    <name evidence="2" type="ORF">FOZ62_004186</name>
</gene>
<protein>
    <submittedName>
        <fullName evidence="2">Uncharacterized protein</fullName>
    </submittedName>
</protein>
<sequence length="168" mass="18664">MPVSQSDLVQLQQQIADLSAAVATKQDAQVMNDQNGNVLGVKDCLGLLERKMKAMEDKMNMGISNLHMKIQNTDQRLADIDAKVNGCVNELKEKMDMQATMMKDMYGLLNNMTNRPSREPTETEMPVAVTNPRGPLPSTDTPFYPSNSVTNFDYKLNAKIVVFGIPEP</sequence>